<evidence type="ECO:0000313" key="8">
    <source>
        <dbReference type="EMBL" id="CAI9964434.1"/>
    </source>
</evidence>
<dbReference type="AlphaFoldDB" id="A0AA86UQU7"/>
<dbReference type="EMBL" id="CAXDID020000280">
    <property type="protein sequence ID" value="CAL6069936.1"/>
    <property type="molecule type" value="Genomic_DNA"/>
</dbReference>
<evidence type="ECO:0000313" key="7">
    <source>
        <dbReference type="EMBL" id="CAI9944389.1"/>
    </source>
</evidence>
<evidence type="ECO:0000256" key="3">
    <source>
        <dbReference type="ARBA" id="ARBA00022771"/>
    </source>
</evidence>
<keyword evidence="1" id="KW-0479">Metal-binding</keyword>
<dbReference type="PANTHER" id="PTHR24379">
    <property type="entry name" value="KRAB AND ZINC FINGER DOMAIN-CONTAINING"/>
    <property type="match status" value="1"/>
</dbReference>
<feature type="domain" description="C2H2-type" evidence="6">
    <location>
        <begin position="66"/>
        <end position="94"/>
    </location>
</feature>
<evidence type="ECO:0000256" key="5">
    <source>
        <dbReference type="PROSITE-ProRule" id="PRU00042"/>
    </source>
</evidence>
<evidence type="ECO:0000313" key="9">
    <source>
        <dbReference type="EMBL" id="CAL6069936.1"/>
    </source>
</evidence>
<protein>
    <submittedName>
        <fullName evidence="8">Transcription factor hamlet-like</fullName>
    </submittedName>
    <submittedName>
        <fullName evidence="9">Transcription_factor hamlet-like</fullName>
    </submittedName>
</protein>
<dbReference type="PANTHER" id="PTHR24379:SF121">
    <property type="entry name" value="C2H2-TYPE DOMAIN-CONTAINING PROTEIN"/>
    <property type="match status" value="1"/>
</dbReference>
<dbReference type="EMBL" id="CAXDID020000507">
    <property type="protein sequence ID" value="CAL6098282.1"/>
    <property type="molecule type" value="Genomic_DNA"/>
</dbReference>
<dbReference type="EMBL" id="CATOUU010000976">
    <property type="protein sequence ID" value="CAI9964434.1"/>
    <property type="molecule type" value="Genomic_DNA"/>
</dbReference>
<feature type="domain" description="C2H2-type" evidence="6">
    <location>
        <begin position="4"/>
        <end position="32"/>
    </location>
</feature>
<dbReference type="InterPro" id="IPR036236">
    <property type="entry name" value="Znf_C2H2_sf"/>
</dbReference>
<dbReference type="EMBL" id="CATOUU010000724">
    <property type="protein sequence ID" value="CAI9944389.1"/>
    <property type="molecule type" value="Genomic_DNA"/>
</dbReference>
<dbReference type="Gene3D" id="3.30.160.60">
    <property type="entry name" value="Classic Zinc Finger"/>
    <property type="match status" value="1"/>
</dbReference>
<dbReference type="SUPFAM" id="SSF57667">
    <property type="entry name" value="beta-beta-alpha zinc fingers"/>
    <property type="match status" value="1"/>
</dbReference>
<keyword evidence="2" id="KW-0677">Repeat</keyword>
<organism evidence="8">
    <name type="scientific">Hexamita inflata</name>
    <dbReference type="NCBI Taxonomy" id="28002"/>
    <lineage>
        <taxon>Eukaryota</taxon>
        <taxon>Metamonada</taxon>
        <taxon>Diplomonadida</taxon>
        <taxon>Hexamitidae</taxon>
        <taxon>Hexamitinae</taxon>
        <taxon>Hexamita</taxon>
    </lineage>
</organism>
<keyword evidence="11" id="KW-1185">Reference proteome</keyword>
<dbReference type="PROSITE" id="PS00028">
    <property type="entry name" value="ZINC_FINGER_C2H2_1"/>
    <property type="match status" value="3"/>
</dbReference>
<sequence length="325" mass="37516">MSIPKCSFCGQLYATTALLNSHIQQNHTQKSQSDQVFTCRLCNQVLQTKETLLEHLSLFHREERQITCKMCNQICADYYNLKQHLKQVHPKEQGQNQQIAERLSYPIQQNNQPHPQVLKQTNNPSKLGTTHVCYTYEDPEALLQQMQTYFNLTREQIINGKYSTSVLKSGLLKISMFMKNEFKDQIISIFTPDPKIEKPQKEQVEYNQINAPSLPIKQQLFVNNTTYYPTSPVQNRQITPPVIYTQSTPSNQWKITIPLSTAAQGLPQQLYQYLLQTIGNISVIQLLPDQSIIIQCTISNYSNVIKVVQVIQVYGQSIKYNVERM</sequence>
<evidence type="ECO:0000256" key="1">
    <source>
        <dbReference type="ARBA" id="ARBA00022723"/>
    </source>
</evidence>
<comment type="caution">
    <text evidence="8">The sequence shown here is derived from an EMBL/GenBank/DDBJ whole genome shotgun (WGS) entry which is preliminary data.</text>
</comment>
<evidence type="ECO:0000256" key="2">
    <source>
        <dbReference type="ARBA" id="ARBA00022737"/>
    </source>
</evidence>
<name>A0AA86UQU7_9EUKA</name>
<dbReference type="PROSITE" id="PS50157">
    <property type="entry name" value="ZINC_FINGER_C2H2_2"/>
    <property type="match status" value="3"/>
</dbReference>
<reference evidence="8" key="1">
    <citation type="submission" date="2023-06" db="EMBL/GenBank/DDBJ databases">
        <authorList>
            <person name="Kurt Z."/>
        </authorList>
    </citation>
    <scope>NUCLEOTIDE SEQUENCE</scope>
</reference>
<evidence type="ECO:0000313" key="11">
    <source>
        <dbReference type="Proteomes" id="UP001642409"/>
    </source>
</evidence>
<dbReference type="InterPro" id="IPR013087">
    <property type="entry name" value="Znf_C2H2_type"/>
</dbReference>
<dbReference type="Proteomes" id="UP001642409">
    <property type="component" value="Unassembled WGS sequence"/>
</dbReference>
<dbReference type="SMART" id="SM00355">
    <property type="entry name" value="ZnF_C2H2"/>
    <property type="match status" value="3"/>
</dbReference>
<gene>
    <name evidence="7" type="ORF">HINF_LOCUS32034</name>
    <name evidence="8" type="ORF">HINF_LOCUS52079</name>
    <name evidence="9" type="ORF">HINF_LOCUS54218</name>
    <name evidence="10" type="ORF">HINF_LOCUS69534</name>
</gene>
<accession>A0AA86UQU7</accession>
<keyword evidence="4" id="KW-0862">Zinc</keyword>
<feature type="domain" description="C2H2-type" evidence="6">
    <location>
        <begin position="37"/>
        <end position="65"/>
    </location>
</feature>
<evidence type="ECO:0000256" key="4">
    <source>
        <dbReference type="ARBA" id="ARBA00022833"/>
    </source>
</evidence>
<reference evidence="9 11" key="2">
    <citation type="submission" date="2024-07" db="EMBL/GenBank/DDBJ databases">
        <authorList>
            <person name="Akdeniz Z."/>
        </authorList>
    </citation>
    <scope>NUCLEOTIDE SEQUENCE [LARGE SCALE GENOMIC DNA]</scope>
</reference>
<evidence type="ECO:0000259" key="6">
    <source>
        <dbReference type="PROSITE" id="PS50157"/>
    </source>
</evidence>
<proteinExistence type="predicted"/>
<keyword evidence="3 5" id="KW-0863">Zinc-finger</keyword>
<evidence type="ECO:0000313" key="10">
    <source>
        <dbReference type="EMBL" id="CAL6098282.1"/>
    </source>
</evidence>
<dbReference type="GO" id="GO:0008270">
    <property type="term" value="F:zinc ion binding"/>
    <property type="evidence" value="ECO:0007669"/>
    <property type="project" value="UniProtKB-KW"/>
</dbReference>